<proteinExistence type="predicted"/>
<dbReference type="EMBL" id="WWEN01000013">
    <property type="protein sequence ID" value="MYM57583.1"/>
    <property type="molecule type" value="Genomic_DNA"/>
</dbReference>
<dbReference type="Proteomes" id="UP000479043">
    <property type="component" value="Unassembled WGS sequence"/>
</dbReference>
<keyword evidence="4" id="KW-1185">Reference proteome</keyword>
<dbReference type="PANTHER" id="PTHR13847">
    <property type="entry name" value="SARCOSINE DEHYDROGENASE-RELATED"/>
    <property type="match status" value="1"/>
</dbReference>
<dbReference type="GO" id="GO:0005737">
    <property type="term" value="C:cytoplasm"/>
    <property type="evidence" value="ECO:0007669"/>
    <property type="project" value="TreeGrafter"/>
</dbReference>
<evidence type="ECO:0000313" key="3">
    <source>
        <dbReference type="EMBL" id="MYM57583.1"/>
    </source>
</evidence>
<sequence length="398" mass="42707">MNLDVVIIGGGLVGVASAHFLARGGARVCLIEKGDLNRGASGQNAGSLHFQMEHRLVEHGEAMTALAASMLPLSLDAIDRWGGITSELGEDDLDVVMHGGLMLAETPEQVAKLERKRAHEEKWGLPTRMLDQAEVREMAPYLTDTVLAASFCPVEGHGNPRLITSALARSALAQGVEIRSGTGVTAMRRRDGRWEVDVTGPDGEGDRIEADMVLNAGGAWAGRIATLAGLHIPVLPVALTMNATTPARPLIGHLIQHVGKRISMKQLREGNVLIGGGWSARMHRKGDQFDLSRRPASDLDSIQGNVTIALDLVPELEQMHLMRSWTGTVGVTSDSLPILGEVPQAPGYYVATGGSGFTLGLTYGALMAEHMLTRKTELDIDLFSPARFNHVNMFMGPK</sequence>
<dbReference type="PANTHER" id="PTHR13847:SF287">
    <property type="entry name" value="FAD-DEPENDENT OXIDOREDUCTASE DOMAIN-CONTAINING PROTEIN 1"/>
    <property type="match status" value="1"/>
</dbReference>
<evidence type="ECO:0000256" key="1">
    <source>
        <dbReference type="ARBA" id="ARBA00023002"/>
    </source>
</evidence>
<dbReference type="InterPro" id="IPR006076">
    <property type="entry name" value="FAD-dep_OxRdtase"/>
</dbReference>
<accession>A0A6L8LPM8</accession>
<comment type="caution">
    <text evidence="3">The sequence shown here is derived from an EMBL/GenBank/DDBJ whole genome shotgun (WGS) entry which is preliminary data.</text>
</comment>
<dbReference type="RefSeq" id="WP_160975488.1">
    <property type="nucleotide sequence ID" value="NZ_WWEN01000013.1"/>
</dbReference>
<dbReference type="Pfam" id="PF01266">
    <property type="entry name" value="DAO"/>
    <property type="match status" value="1"/>
</dbReference>
<protein>
    <submittedName>
        <fullName evidence="3">FAD-dependent oxidoreductase</fullName>
    </submittedName>
</protein>
<dbReference type="InterPro" id="IPR036188">
    <property type="entry name" value="FAD/NAD-bd_sf"/>
</dbReference>
<evidence type="ECO:0000313" key="4">
    <source>
        <dbReference type="Proteomes" id="UP000479043"/>
    </source>
</evidence>
<dbReference type="SUPFAM" id="SSF51905">
    <property type="entry name" value="FAD/NAD(P)-binding domain"/>
    <property type="match status" value="1"/>
</dbReference>
<dbReference type="Gene3D" id="3.50.50.60">
    <property type="entry name" value="FAD/NAD(P)-binding domain"/>
    <property type="match status" value="1"/>
</dbReference>
<organism evidence="3 4">
    <name type="scientific">Thalassovita mangrovi</name>
    <dbReference type="NCBI Taxonomy" id="2692236"/>
    <lineage>
        <taxon>Bacteria</taxon>
        <taxon>Pseudomonadati</taxon>
        <taxon>Pseudomonadota</taxon>
        <taxon>Alphaproteobacteria</taxon>
        <taxon>Rhodobacterales</taxon>
        <taxon>Roseobacteraceae</taxon>
        <taxon>Thalassovita</taxon>
    </lineage>
</organism>
<name>A0A6L8LPM8_9RHOB</name>
<keyword evidence="1" id="KW-0560">Oxidoreductase</keyword>
<evidence type="ECO:0000259" key="2">
    <source>
        <dbReference type="Pfam" id="PF01266"/>
    </source>
</evidence>
<gene>
    <name evidence="3" type="ORF">GR167_19860</name>
</gene>
<dbReference type="Gene3D" id="3.30.9.10">
    <property type="entry name" value="D-Amino Acid Oxidase, subunit A, domain 2"/>
    <property type="match status" value="1"/>
</dbReference>
<dbReference type="GO" id="GO:0016491">
    <property type="term" value="F:oxidoreductase activity"/>
    <property type="evidence" value="ECO:0007669"/>
    <property type="project" value="UniProtKB-KW"/>
</dbReference>
<dbReference type="AlphaFoldDB" id="A0A6L8LPM8"/>
<feature type="domain" description="FAD dependent oxidoreductase" evidence="2">
    <location>
        <begin position="4"/>
        <end position="369"/>
    </location>
</feature>
<reference evidence="3 4" key="1">
    <citation type="submission" date="2020-01" db="EMBL/GenBank/DDBJ databases">
        <authorList>
            <person name="Chen S."/>
        </authorList>
    </citation>
    <scope>NUCLEOTIDE SEQUENCE [LARGE SCALE GENOMIC DNA]</scope>
    <source>
        <strain evidence="3 4">GS-10</strain>
    </source>
</reference>